<reference evidence="3" key="1">
    <citation type="submission" date="2022-03" db="EMBL/GenBank/DDBJ databases">
        <title>Draft Genome Sequence of Firmicute Strain S0AB, a Heterotrophic Iron/Sulfur-Oxidizing Extreme Acidophile.</title>
        <authorList>
            <person name="Vergara E."/>
            <person name="Pakostova E."/>
            <person name="Johnson D.B."/>
            <person name="Holmes D.S."/>
        </authorList>
    </citation>
    <scope>NUCLEOTIDE SEQUENCE</scope>
    <source>
        <strain evidence="3">S0AB</strain>
    </source>
</reference>
<keyword evidence="1" id="KW-0472">Membrane</keyword>
<feature type="transmembrane region" description="Helical" evidence="1">
    <location>
        <begin position="6"/>
        <end position="24"/>
    </location>
</feature>
<keyword evidence="1" id="KW-0812">Transmembrane</keyword>
<dbReference type="AlphaFoldDB" id="A0A9X1VAY9"/>
<sequence length="150" mass="16593">MHMGINIEVGVVFIFLAVVAYQDLTTRLIRDWWTLPWIAFFLFYNGVQHHLEPSIIGLVGMGVLLFIPGLLGWLGGGDWKMGMALGAGGGLVPALLLFALGFLLAPLLKTWLQRVSRRYVDEENAKLIPVGVLVFVADILFSVGVLMIER</sequence>
<feature type="transmembrane region" description="Helical" evidence="1">
    <location>
        <begin position="53"/>
        <end position="73"/>
    </location>
</feature>
<keyword evidence="1" id="KW-1133">Transmembrane helix</keyword>
<keyword evidence="4" id="KW-1185">Reference proteome</keyword>
<dbReference type="Proteomes" id="UP001139263">
    <property type="component" value="Unassembled WGS sequence"/>
</dbReference>
<gene>
    <name evidence="3" type="ORF">MM817_03253</name>
</gene>
<dbReference type="Gene3D" id="1.20.120.1220">
    <property type="match status" value="1"/>
</dbReference>
<dbReference type="GO" id="GO:0004190">
    <property type="term" value="F:aspartic-type endopeptidase activity"/>
    <property type="evidence" value="ECO:0007669"/>
    <property type="project" value="InterPro"/>
</dbReference>
<organism evidence="3 4">
    <name type="scientific">Sulfoacidibacillus ferrooxidans</name>
    <dbReference type="NCBI Taxonomy" id="2005001"/>
    <lineage>
        <taxon>Bacteria</taxon>
        <taxon>Bacillati</taxon>
        <taxon>Bacillota</taxon>
        <taxon>Bacilli</taxon>
        <taxon>Bacillales</taxon>
        <taxon>Alicyclobacillaceae</taxon>
        <taxon>Sulfoacidibacillus</taxon>
    </lineage>
</organism>
<dbReference type="GO" id="GO:0016020">
    <property type="term" value="C:membrane"/>
    <property type="evidence" value="ECO:0007669"/>
    <property type="project" value="InterPro"/>
</dbReference>
<proteinExistence type="predicted"/>
<comment type="caution">
    <text evidence="3">The sequence shown here is derived from an EMBL/GenBank/DDBJ whole genome shotgun (WGS) entry which is preliminary data.</text>
</comment>
<name>A0A9X1VAY9_9BACL</name>
<feature type="transmembrane region" description="Helical" evidence="1">
    <location>
        <begin position="127"/>
        <end position="148"/>
    </location>
</feature>
<dbReference type="Pfam" id="PF01478">
    <property type="entry name" value="Peptidase_A24"/>
    <property type="match status" value="1"/>
</dbReference>
<dbReference type="InterPro" id="IPR000045">
    <property type="entry name" value="Prepilin_IV_endopep_pep"/>
</dbReference>
<evidence type="ECO:0000313" key="4">
    <source>
        <dbReference type="Proteomes" id="UP001139263"/>
    </source>
</evidence>
<accession>A0A9X1VAY9</accession>
<feature type="domain" description="Prepilin type IV endopeptidase peptidase" evidence="2">
    <location>
        <begin position="11"/>
        <end position="105"/>
    </location>
</feature>
<evidence type="ECO:0000259" key="2">
    <source>
        <dbReference type="Pfam" id="PF01478"/>
    </source>
</evidence>
<evidence type="ECO:0000313" key="3">
    <source>
        <dbReference type="EMBL" id="MCI0184956.1"/>
    </source>
</evidence>
<feature type="transmembrane region" description="Helical" evidence="1">
    <location>
        <begin position="31"/>
        <end position="47"/>
    </location>
</feature>
<protein>
    <recommendedName>
        <fullName evidence="2">Prepilin type IV endopeptidase peptidase domain-containing protein</fullName>
    </recommendedName>
</protein>
<evidence type="ECO:0000256" key="1">
    <source>
        <dbReference type="SAM" id="Phobius"/>
    </source>
</evidence>
<dbReference type="EMBL" id="JALBUF010000042">
    <property type="protein sequence ID" value="MCI0184956.1"/>
    <property type="molecule type" value="Genomic_DNA"/>
</dbReference>
<feature type="transmembrane region" description="Helical" evidence="1">
    <location>
        <begin position="85"/>
        <end position="107"/>
    </location>
</feature>